<evidence type="ECO:0000313" key="3">
    <source>
        <dbReference type="Proteomes" id="UP000193498"/>
    </source>
</evidence>
<evidence type="ECO:0008006" key="4">
    <source>
        <dbReference type="Google" id="ProtNLM"/>
    </source>
</evidence>
<dbReference type="PANTHER" id="PTHR15615">
    <property type="match status" value="1"/>
</dbReference>
<evidence type="ECO:0000256" key="1">
    <source>
        <dbReference type="SAM" id="MobiDB-lite"/>
    </source>
</evidence>
<dbReference type="GO" id="GO:0016538">
    <property type="term" value="F:cyclin-dependent protein serine/threonine kinase regulator activity"/>
    <property type="evidence" value="ECO:0007669"/>
    <property type="project" value="TreeGrafter"/>
</dbReference>
<reference evidence="2 3" key="1">
    <citation type="submission" date="2016-07" db="EMBL/GenBank/DDBJ databases">
        <title>Pervasive Adenine N6-methylation of Active Genes in Fungi.</title>
        <authorList>
            <consortium name="DOE Joint Genome Institute"/>
            <person name="Mondo S.J."/>
            <person name="Dannebaum R.O."/>
            <person name="Kuo R.C."/>
            <person name="Labutti K."/>
            <person name="Haridas S."/>
            <person name="Kuo A."/>
            <person name="Salamov A."/>
            <person name="Ahrendt S.R."/>
            <person name="Lipzen A."/>
            <person name="Sullivan W."/>
            <person name="Andreopoulos W.B."/>
            <person name="Clum A."/>
            <person name="Lindquist E."/>
            <person name="Daum C."/>
            <person name="Ramamoorthy G.K."/>
            <person name="Gryganskyi A."/>
            <person name="Culley D."/>
            <person name="Magnuson J.K."/>
            <person name="James T.Y."/>
            <person name="O'Malley M.A."/>
            <person name="Stajich J.E."/>
            <person name="Spatafora J.W."/>
            <person name="Visel A."/>
            <person name="Grigoriev I.V."/>
        </authorList>
    </citation>
    <scope>NUCLEOTIDE SEQUENCE [LARGE SCALE GENOMIC DNA]</scope>
    <source>
        <strain evidence="2 3">CBS 931.73</strain>
    </source>
</reference>
<organism evidence="2 3">
    <name type="scientific">Basidiobolus meristosporus CBS 931.73</name>
    <dbReference type="NCBI Taxonomy" id="1314790"/>
    <lineage>
        <taxon>Eukaryota</taxon>
        <taxon>Fungi</taxon>
        <taxon>Fungi incertae sedis</taxon>
        <taxon>Zoopagomycota</taxon>
        <taxon>Entomophthoromycotina</taxon>
        <taxon>Basidiobolomycetes</taxon>
        <taxon>Basidiobolales</taxon>
        <taxon>Basidiobolaceae</taxon>
        <taxon>Basidiobolus</taxon>
    </lineage>
</organism>
<proteinExistence type="predicted"/>
<dbReference type="AlphaFoldDB" id="A0A1Y1X371"/>
<dbReference type="Pfam" id="PF08613">
    <property type="entry name" value="Cyclin"/>
    <property type="match status" value="1"/>
</dbReference>
<comment type="caution">
    <text evidence="2">The sequence shown here is derived from an EMBL/GenBank/DDBJ whole genome shotgun (WGS) entry which is preliminary data.</text>
</comment>
<dbReference type="Gene3D" id="1.10.472.10">
    <property type="entry name" value="Cyclin-like"/>
    <property type="match status" value="1"/>
</dbReference>
<dbReference type="InterPro" id="IPR036915">
    <property type="entry name" value="Cyclin-like_sf"/>
</dbReference>
<dbReference type="GO" id="GO:0000307">
    <property type="term" value="C:cyclin-dependent protein kinase holoenzyme complex"/>
    <property type="evidence" value="ECO:0007669"/>
    <property type="project" value="TreeGrafter"/>
</dbReference>
<dbReference type="PANTHER" id="PTHR15615:SF36">
    <property type="entry name" value="PHO85 CYCLIN-5"/>
    <property type="match status" value="1"/>
</dbReference>
<dbReference type="CDD" id="cd20557">
    <property type="entry name" value="CYCLIN_ScPCL1-like"/>
    <property type="match status" value="1"/>
</dbReference>
<gene>
    <name evidence="2" type="ORF">K493DRAFT_293171</name>
</gene>
<feature type="region of interest" description="Disordered" evidence="1">
    <location>
        <begin position="194"/>
        <end position="223"/>
    </location>
</feature>
<dbReference type="STRING" id="1314790.A0A1Y1X371"/>
<evidence type="ECO:0000313" key="2">
    <source>
        <dbReference type="EMBL" id="ORX80251.1"/>
    </source>
</evidence>
<sequence>MNILPQEVDGKKECASLYEKKRMVLGVIDAAAIIIDSIWPNHSMSKHSTILPLRTFIKEIVIRSKTTLHVLQTALLYLLRVKVSGRYRNSCDNATDFSKCGRRMLLASIIVASKFVQDRSCKNSAWAKITNSSVAEVNSMEITFLRLIDYRLYVSNSVFLQWSGLLHNFTSTQQVQCLLKVLSCERYQTGALARKMRNPTPRPTPYQTARPQKLSPSPKSCQEKPVNRFSIDFLLSSDITVPDPTAMTKLYYEELALATPNIFISEGNPVVSEKP</sequence>
<dbReference type="Proteomes" id="UP000193498">
    <property type="component" value="Unassembled WGS sequence"/>
</dbReference>
<name>A0A1Y1X371_9FUNG</name>
<dbReference type="SUPFAM" id="SSF47954">
    <property type="entry name" value="Cyclin-like"/>
    <property type="match status" value="1"/>
</dbReference>
<dbReference type="GO" id="GO:0005634">
    <property type="term" value="C:nucleus"/>
    <property type="evidence" value="ECO:0007669"/>
    <property type="project" value="TreeGrafter"/>
</dbReference>
<accession>A0A1Y1X371</accession>
<dbReference type="EMBL" id="MCFE01000747">
    <property type="protein sequence ID" value="ORX80251.1"/>
    <property type="molecule type" value="Genomic_DNA"/>
</dbReference>
<dbReference type="GO" id="GO:0019901">
    <property type="term" value="F:protein kinase binding"/>
    <property type="evidence" value="ECO:0007669"/>
    <property type="project" value="InterPro"/>
</dbReference>
<keyword evidence="3" id="KW-1185">Reference proteome</keyword>
<dbReference type="InParanoid" id="A0A1Y1X371"/>
<dbReference type="InterPro" id="IPR013922">
    <property type="entry name" value="Cyclin_PHO80-like"/>
</dbReference>
<dbReference type="OrthoDB" id="10250320at2759"/>
<protein>
    <recommendedName>
        <fullName evidence="4">Cyclin N-terminal domain-containing protein</fullName>
    </recommendedName>
</protein>
<feature type="compositionally biased region" description="Polar residues" evidence="1">
    <location>
        <begin position="205"/>
        <end position="220"/>
    </location>
</feature>